<evidence type="ECO:0000259" key="5">
    <source>
        <dbReference type="PROSITE" id="PS50045"/>
    </source>
</evidence>
<keyword evidence="3" id="KW-0805">Transcription regulation</keyword>
<name>A0A1H4WYF8_9NOCA</name>
<dbReference type="SUPFAM" id="SSF52540">
    <property type="entry name" value="P-loop containing nucleoside triphosphate hydrolases"/>
    <property type="match status" value="1"/>
</dbReference>
<dbReference type="OrthoDB" id="5496274at2"/>
<gene>
    <name evidence="6" type="ORF">SAMN04490239_6228</name>
</gene>
<evidence type="ECO:0000313" key="6">
    <source>
        <dbReference type="EMBL" id="SEC97641.1"/>
    </source>
</evidence>
<dbReference type="InterPro" id="IPR009057">
    <property type="entry name" value="Homeodomain-like_sf"/>
</dbReference>
<evidence type="ECO:0000256" key="4">
    <source>
        <dbReference type="ARBA" id="ARBA00023163"/>
    </source>
</evidence>
<dbReference type="InterPro" id="IPR027417">
    <property type="entry name" value="P-loop_NTPase"/>
</dbReference>
<keyword evidence="7" id="KW-1185">Reference proteome</keyword>
<evidence type="ECO:0000256" key="1">
    <source>
        <dbReference type="ARBA" id="ARBA00022741"/>
    </source>
</evidence>
<dbReference type="PROSITE" id="PS50045">
    <property type="entry name" value="SIGMA54_INTERACT_4"/>
    <property type="match status" value="1"/>
</dbReference>
<dbReference type="Gene3D" id="3.30.450.40">
    <property type="match status" value="1"/>
</dbReference>
<dbReference type="SUPFAM" id="SSF46689">
    <property type="entry name" value="Homeodomain-like"/>
    <property type="match status" value="1"/>
</dbReference>
<feature type="domain" description="Sigma-54 factor interaction" evidence="5">
    <location>
        <begin position="404"/>
        <end position="463"/>
    </location>
</feature>
<dbReference type="Pfam" id="PF02954">
    <property type="entry name" value="HTH_8"/>
    <property type="match status" value="1"/>
</dbReference>
<dbReference type="GO" id="GO:0006355">
    <property type="term" value="P:regulation of DNA-templated transcription"/>
    <property type="evidence" value="ECO:0007669"/>
    <property type="project" value="InterPro"/>
</dbReference>
<keyword evidence="4" id="KW-0804">Transcription</keyword>
<proteinExistence type="predicted"/>
<dbReference type="Gene3D" id="1.10.8.60">
    <property type="match status" value="1"/>
</dbReference>
<organism evidence="6 7">
    <name type="scientific">Rhodococcus koreensis</name>
    <dbReference type="NCBI Taxonomy" id="99653"/>
    <lineage>
        <taxon>Bacteria</taxon>
        <taxon>Bacillati</taxon>
        <taxon>Actinomycetota</taxon>
        <taxon>Actinomycetes</taxon>
        <taxon>Mycobacteriales</taxon>
        <taxon>Nocardiaceae</taxon>
        <taxon>Rhodococcus</taxon>
    </lineage>
</organism>
<protein>
    <submittedName>
        <fullName evidence="6">Transcriptional regulator of acetoin/glycerol metabolism</fullName>
    </submittedName>
</protein>
<dbReference type="InterPro" id="IPR029016">
    <property type="entry name" value="GAF-like_dom_sf"/>
</dbReference>
<dbReference type="InterPro" id="IPR002078">
    <property type="entry name" value="Sigma_54_int"/>
</dbReference>
<dbReference type="InterPro" id="IPR002197">
    <property type="entry name" value="HTH_Fis"/>
</dbReference>
<dbReference type="Pfam" id="PF25601">
    <property type="entry name" value="AAA_lid_14"/>
    <property type="match status" value="1"/>
</dbReference>
<accession>A0A1H4WYF8</accession>
<dbReference type="Proteomes" id="UP000183561">
    <property type="component" value="Unassembled WGS sequence"/>
</dbReference>
<dbReference type="AlphaFoldDB" id="A0A1H4WYF8"/>
<dbReference type="RefSeq" id="WP_143051440.1">
    <property type="nucleotide sequence ID" value="NZ_FNSV01000005.1"/>
</dbReference>
<dbReference type="GO" id="GO:0043565">
    <property type="term" value="F:sequence-specific DNA binding"/>
    <property type="evidence" value="ECO:0007669"/>
    <property type="project" value="InterPro"/>
</dbReference>
<evidence type="ECO:0000256" key="3">
    <source>
        <dbReference type="ARBA" id="ARBA00023015"/>
    </source>
</evidence>
<dbReference type="Gene3D" id="1.10.10.60">
    <property type="entry name" value="Homeodomain-like"/>
    <property type="match status" value="1"/>
</dbReference>
<evidence type="ECO:0000313" key="7">
    <source>
        <dbReference type="Proteomes" id="UP000183561"/>
    </source>
</evidence>
<dbReference type="InterPro" id="IPR058031">
    <property type="entry name" value="AAA_lid_NorR"/>
</dbReference>
<reference evidence="7" key="1">
    <citation type="submission" date="2016-10" db="EMBL/GenBank/DDBJ databases">
        <authorList>
            <person name="Varghese N."/>
            <person name="Submissions S."/>
        </authorList>
    </citation>
    <scope>NUCLEOTIDE SEQUENCE [LARGE SCALE GENOMIC DNA]</scope>
    <source>
        <strain evidence="7">DSM 44498</strain>
    </source>
</reference>
<dbReference type="PRINTS" id="PR01590">
    <property type="entry name" value="HTHFIS"/>
</dbReference>
<evidence type="ECO:0000256" key="2">
    <source>
        <dbReference type="ARBA" id="ARBA00022840"/>
    </source>
</evidence>
<dbReference type="EMBL" id="FNSV01000005">
    <property type="protein sequence ID" value="SEC97641.1"/>
    <property type="molecule type" value="Genomic_DNA"/>
</dbReference>
<keyword evidence="1" id="KW-0547">Nucleotide-binding</keyword>
<keyword evidence="2" id="KW-0067">ATP-binding</keyword>
<sequence>MLSSSAHSTVDARPEIASSWMRSQLSGLDSDTTPRLDRIDVSSDGCLRRAAAPVLDRICREFDGAPLVFVLADHDARILDIRHASPAVRDAVAWMGIEPGIRLAEDEVGTNAVGTVLEARQPLLVHGPEHFMSAFHEFSCFGQPIIHPITRRLEGVLDVGGGAGEDHRYFAPIAQRLVGEIEDRLALSTPVAQRNLLAAFHSAARRKERPVMVLGEGMVLATPAALDLLDPADHAAVRAGADTAHTTAVTNRLTLESGREVEFTCTPVDGGNGVLVDFAMARTSPKPQPRPSVEEWPLLVVGETGTGRTTEAVRAAGPGGAIVDAADVVHTGEQAWAVGLGRQLEQDGAVVIIENVHFLTDSMATLVARLIRGTRRHVVLTSTSANDDAGIHPSLVGLCAARRELAPLRRRRHEIPGLARRMLAEEAVTSDLRLTPATLQVLAAHPWPGNLAEIRRVIHALARTRSAGDIIPTDLPAPYREVGTPLSPIRHAEREVIVAAIEAAGGNKLKAAQSLGVSRSTLYNRLRVLKIA</sequence>
<dbReference type="PANTHER" id="PTHR32071">
    <property type="entry name" value="TRANSCRIPTIONAL REGULATORY PROTEIN"/>
    <property type="match status" value="1"/>
</dbReference>
<dbReference type="GO" id="GO:0005524">
    <property type="term" value="F:ATP binding"/>
    <property type="evidence" value="ECO:0007669"/>
    <property type="project" value="UniProtKB-KW"/>
</dbReference>